<gene>
    <name evidence="2" type="ORF">GCM10011365_24650</name>
</gene>
<keyword evidence="3" id="KW-1185">Reference proteome</keyword>
<feature type="region of interest" description="Disordered" evidence="1">
    <location>
        <begin position="142"/>
        <end position="163"/>
    </location>
</feature>
<proteinExistence type="predicted"/>
<comment type="caution">
    <text evidence="2">The sequence shown here is derived from an EMBL/GenBank/DDBJ whole genome shotgun (WGS) entry which is preliminary data.</text>
</comment>
<evidence type="ECO:0000313" key="3">
    <source>
        <dbReference type="Proteomes" id="UP000605253"/>
    </source>
</evidence>
<dbReference type="RefSeq" id="WP_188366066.1">
    <property type="nucleotide sequence ID" value="NZ_BAABJF010000021.1"/>
</dbReference>
<dbReference type="EMBL" id="BMEO01000017">
    <property type="protein sequence ID" value="GGG02519.1"/>
    <property type="molecule type" value="Genomic_DNA"/>
</dbReference>
<accession>A0A917FUP4</accession>
<protein>
    <submittedName>
        <fullName evidence="2">Uncharacterized protein</fullName>
    </submittedName>
</protein>
<name>A0A917FUP4_9GAMM</name>
<sequence length="163" mass="18675">MTEHIKSEQVNSDQSKPKTASSHQRNEVIHDTVVLQLKLIVDGFRDLLLLPVCLVAGVWGLIRHQKNPGRYLYRVLSYGRLSEKWIGLFDEADKDIYPPLEYQDKKFHDLLQKTQDAFESKYVDPAKKEQLMDKLNGALNEINGKLKPKVDKKDTEPAKDSGS</sequence>
<reference evidence="2" key="1">
    <citation type="journal article" date="2014" name="Int. J. Syst. Evol. Microbiol.">
        <title>Complete genome sequence of Corynebacterium casei LMG S-19264T (=DSM 44701T), isolated from a smear-ripened cheese.</title>
        <authorList>
            <consortium name="US DOE Joint Genome Institute (JGI-PGF)"/>
            <person name="Walter F."/>
            <person name="Albersmeier A."/>
            <person name="Kalinowski J."/>
            <person name="Ruckert C."/>
        </authorList>
    </citation>
    <scope>NUCLEOTIDE SEQUENCE</scope>
    <source>
        <strain evidence="2">CGMCC 1.12181</strain>
    </source>
</reference>
<dbReference type="Proteomes" id="UP000605253">
    <property type="component" value="Unassembled WGS sequence"/>
</dbReference>
<feature type="compositionally biased region" description="Basic and acidic residues" evidence="1">
    <location>
        <begin position="148"/>
        <end position="163"/>
    </location>
</feature>
<evidence type="ECO:0000256" key="1">
    <source>
        <dbReference type="SAM" id="MobiDB-lite"/>
    </source>
</evidence>
<organism evidence="2 3">
    <name type="scientific">Marinicella pacifica</name>
    <dbReference type="NCBI Taxonomy" id="1171543"/>
    <lineage>
        <taxon>Bacteria</taxon>
        <taxon>Pseudomonadati</taxon>
        <taxon>Pseudomonadota</taxon>
        <taxon>Gammaproteobacteria</taxon>
        <taxon>Lysobacterales</taxon>
        <taxon>Marinicellaceae</taxon>
        <taxon>Marinicella</taxon>
    </lineage>
</organism>
<reference evidence="2" key="2">
    <citation type="submission" date="2020-09" db="EMBL/GenBank/DDBJ databases">
        <authorList>
            <person name="Sun Q."/>
            <person name="Zhou Y."/>
        </authorList>
    </citation>
    <scope>NUCLEOTIDE SEQUENCE</scope>
    <source>
        <strain evidence="2">CGMCC 1.12181</strain>
    </source>
</reference>
<feature type="compositionally biased region" description="Polar residues" evidence="1">
    <location>
        <begin position="8"/>
        <end position="23"/>
    </location>
</feature>
<feature type="region of interest" description="Disordered" evidence="1">
    <location>
        <begin position="1"/>
        <end position="24"/>
    </location>
</feature>
<dbReference type="AlphaFoldDB" id="A0A917FUP4"/>
<evidence type="ECO:0000313" key="2">
    <source>
        <dbReference type="EMBL" id="GGG02519.1"/>
    </source>
</evidence>